<reference evidence="1" key="1">
    <citation type="submission" date="2014-09" db="EMBL/GenBank/DDBJ databases">
        <authorList>
            <person name="Magalhaes I.L.F."/>
            <person name="Oliveira U."/>
            <person name="Santos F.R."/>
            <person name="Vidigal T.H.D.A."/>
            <person name="Brescovit A.D."/>
            <person name="Santos A.J."/>
        </authorList>
    </citation>
    <scope>NUCLEOTIDE SEQUENCE</scope>
    <source>
        <tissue evidence="1">Shoot tissue taken approximately 20 cm above the soil surface</tissue>
    </source>
</reference>
<evidence type="ECO:0000313" key="1">
    <source>
        <dbReference type="EMBL" id="JAE06565.1"/>
    </source>
</evidence>
<protein>
    <submittedName>
        <fullName evidence="1">Uncharacterized protein</fullName>
    </submittedName>
</protein>
<accession>A0A0A9F0N3</accession>
<organism evidence="1">
    <name type="scientific">Arundo donax</name>
    <name type="common">Giant reed</name>
    <name type="synonym">Donax arundinaceus</name>
    <dbReference type="NCBI Taxonomy" id="35708"/>
    <lineage>
        <taxon>Eukaryota</taxon>
        <taxon>Viridiplantae</taxon>
        <taxon>Streptophyta</taxon>
        <taxon>Embryophyta</taxon>
        <taxon>Tracheophyta</taxon>
        <taxon>Spermatophyta</taxon>
        <taxon>Magnoliopsida</taxon>
        <taxon>Liliopsida</taxon>
        <taxon>Poales</taxon>
        <taxon>Poaceae</taxon>
        <taxon>PACMAD clade</taxon>
        <taxon>Arundinoideae</taxon>
        <taxon>Arundineae</taxon>
        <taxon>Arundo</taxon>
    </lineage>
</organism>
<dbReference type="AlphaFoldDB" id="A0A0A9F0N3"/>
<name>A0A0A9F0N3_ARUDO</name>
<dbReference type="EMBL" id="GBRH01191331">
    <property type="protein sequence ID" value="JAE06565.1"/>
    <property type="molecule type" value="Transcribed_RNA"/>
</dbReference>
<sequence>MCSSEVMRLLDRASHRGRGARLRCPLLRHRRRRRYIQGKCRNSVREDQHFAGGGGHGGYCDHRIT</sequence>
<proteinExistence type="predicted"/>
<reference evidence="1" key="2">
    <citation type="journal article" date="2015" name="Data Brief">
        <title>Shoot transcriptome of the giant reed, Arundo donax.</title>
        <authorList>
            <person name="Barrero R.A."/>
            <person name="Guerrero F.D."/>
            <person name="Moolhuijzen P."/>
            <person name="Goolsby J.A."/>
            <person name="Tidwell J."/>
            <person name="Bellgard S.E."/>
            <person name="Bellgard M.I."/>
        </authorList>
    </citation>
    <scope>NUCLEOTIDE SEQUENCE</scope>
    <source>
        <tissue evidence="1">Shoot tissue taken approximately 20 cm above the soil surface</tissue>
    </source>
</reference>